<keyword evidence="1" id="KW-0812">Transmembrane</keyword>
<dbReference type="RefSeq" id="WP_180141825.1">
    <property type="nucleotide sequence ID" value="NZ_CAADHO010000005.1"/>
</dbReference>
<dbReference type="AlphaFoldDB" id="A0A4U8YNI0"/>
<proteinExistence type="predicted"/>
<evidence type="ECO:0000256" key="1">
    <source>
        <dbReference type="SAM" id="Phobius"/>
    </source>
</evidence>
<name>A0A4U8YNI0_9BACT</name>
<evidence type="ECO:0000313" key="2">
    <source>
        <dbReference type="EMBL" id="VFQ45370.1"/>
    </source>
</evidence>
<feature type="transmembrane region" description="Helical" evidence="1">
    <location>
        <begin position="15"/>
        <end position="48"/>
    </location>
</feature>
<accession>A0A4U8YNI0</accession>
<dbReference type="EMBL" id="CAADHO010000005">
    <property type="protein sequence ID" value="VFQ45370.1"/>
    <property type="molecule type" value="Genomic_DNA"/>
</dbReference>
<gene>
    <name evidence="2" type="ORF">MSL71_30270</name>
</gene>
<evidence type="ECO:0000313" key="3">
    <source>
        <dbReference type="Proteomes" id="UP000507962"/>
    </source>
</evidence>
<dbReference type="Proteomes" id="UP000507962">
    <property type="component" value="Unassembled WGS sequence"/>
</dbReference>
<reference evidence="2 3" key="1">
    <citation type="submission" date="2019-03" db="EMBL/GenBank/DDBJ databases">
        <authorList>
            <person name="Nijsse B."/>
        </authorList>
    </citation>
    <scope>NUCLEOTIDE SEQUENCE [LARGE SCALE GENOMIC DNA]</scope>
    <source>
        <strain evidence="2">Desulfoluna butyratoxydans MSL71</strain>
    </source>
</reference>
<organism evidence="2 3">
    <name type="scientific">Desulfoluna butyratoxydans</name>
    <dbReference type="NCBI Taxonomy" id="231438"/>
    <lineage>
        <taxon>Bacteria</taxon>
        <taxon>Pseudomonadati</taxon>
        <taxon>Thermodesulfobacteriota</taxon>
        <taxon>Desulfobacteria</taxon>
        <taxon>Desulfobacterales</taxon>
        <taxon>Desulfolunaceae</taxon>
        <taxon>Desulfoluna</taxon>
    </lineage>
</organism>
<keyword evidence="1" id="KW-1133">Transmembrane helix</keyword>
<sequence length="55" mass="5754">MNSSFNSSLLGHALSWLILGGCVSVFLGVYGVVTYGSLLGIFLAAAVVRQRFCGT</sequence>
<protein>
    <submittedName>
        <fullName evidence="2">Uncharacterized protein</fullName>
    </submittedName>
</protein>
<keyword evidence="3" id="KW-1185">Reference proteome</keyword>
<keyword evidence="1" id="KW-0472">Membrane</keyword>